<evidence type="ECO:0000256" key="1">
    <source>
        <dbReference type="SAM" id="MobiDB-lite"/>
    </source>
</evidence>
<evidence type="ECO:0000313" key="4">
    <source>
        <dbReference type="Proteomes" id="UP001270362"/>
    </source>
</evidence>
<sequence length="94" mass="10752">MDIKQSPVTSRPPLLFLVLTVWMFGYFLFCVEADVVFILHHQRRIDELHENSAQVVGVDDLEGREVANAEIHHHKRQSPRNRTVAPASQVTLPP</sequence>
<evidence type="ECO:0000256" key="2">
    <source>
        <dbReference type="SAM" id="Phobius"/>
    </source>
</evidence>
<keyword evidence="2" id="KW-0812">Transmembrane</keyword>
<evidence type="ECO:0000313" key="3">
    <source>
        <dbReference type="EMBL" id="KAK3681691.1"/>
    </source>
</evidence>
<protein>
    <submittedName>
        <fullName evidence="3">Uncharacterized protein</fullName>
    </submittedName>
</protein>
<name>A0AAE0WZY1_9PEZI</name>
<reference evidence="3" key="2">
    <citation type="submission" date="2023-06" db="EMBL/GenBank/DDBJ databases">
        <authorList>
            <consortium name="Lawrence Berkeley National Laboratory"/>
            <person name="Haridas S."/>
            <person name="Hensen N."/>
            <person name="Bonometti L."/>
            <person name="Westerberg I."/>
            <person name="Brannstrom I.O."/>
            <person name="Guillou S."/>
            <person name="Cros-Aarteil S."/>
            <person name="Calhoun S."/>
            <person name="Kuo A."/>
            <person name="Mondo S."/>
            <person name="Pangilinan J."/>
            <person name="Riley R."/>
            <person name="Labutti K."/>
            <person name="Andreopoulos B."/>
            <person name="Lipzen A."/>
            <person name="Chen C."/>
            <person name="Yanf M."/>
            <person name="Daum C."/>
            <person name="Ng V."/>
            <person name="Clum A."/>
            <person name="Steindorff A."/>
            <person name="Ohm R."/>
            <person name="Martin F."/>
            <person name="Silar P."/>
            <person name="Natvig D."/>
            <person name="Lalanne C."/>
            <person name="Gautier V."/>
            <person name="Ament-Velasquez S.L."/>
            <person name="Kruys A."/>
            <person name="Hutchinson M.I."/>
            <person name="Powell A.J."/>
            <person name="Barry K."/>
            <person name="Miller A.N."/>
            <person name="Grigoriev I.V."/>
            <person name="Debuchy R."/>
            <person name="Gladieux P."/>
            <person name="Thoren M.H."/>
            <person name="Johannesson H."/>
        </authorList>
    </citation>
    <scope>NUCLEOTIDE SEQUENCE</scope>
    <source>
        <strain evidence="3">CBS 314.62</strain>
    </source>
</reference>
<accession>A0AAE0WZY1</accession>
<feature type="region of interest" description="Disordered" evidence="1">
    <location>
        <begin position="71"/>
        <end position="94"/>
    </location>
</feature>
<keyword evidence="4" id="KW-1185">Reference proteome</keyword>
<reference evidence="3" key="1">
    <citation type="journal article" date="2023" name="Mol. Phylogenet. Evol.">
        <title>Genome-scale phylogeny and comparative genomics of the fungal order Sordariales.</title>
        <authorList>
            <person name="Hensen N."/>
            <person name="Bonometti L."/>
            <person name="Westerberg I."/>
            <person name="Brannstrom I.O."/>
            <person name="Guillou S."/>
            <person name="Cros-Aarteil S."/>
            <person name="Calhoun S."/>
            <person name="Haridas S."/>
            <person name="Kuo A."/>
            <person name="Mondo S."/>
            <person name="Pangilinan J."/>
            <person name="Riley R."/>
            <person name="LaButti K."/>
            <person name="Andreopoulos B."/>
            <person name="Lipzen A."/>
            <person name="Chen C."/>
            <person name="Yan M."/>
            <person name="Daum C."/>
            <person name="Ng V."/>
            <person name="Clum A."/>
            <person name="Steindorff A."/>
            <person name="Ohm R.A."/>
            <person name="Martin F."/>
            <person name="Silar P."/>
            <person name="Natvig D.O."/>
            <person name="Lalanne C."/>
            <person name="Gautier V."/>
            <person name="Ament-Velasquez S.L."/>
            <person name="Kruys A."/>
            <person name="Hutchinson M.I."/>
            <person name="Powell A.J."/>
            <person name="Barry K."/>
            <person name="Miller A.N."/>
            <person name="Grigoriev I.V."/>
            <person name="Debuchy R."/>
            <person name="Gladieux P."/>
            <person name="Hiltunen Thoren M."/>
            <person name="Johannesson H."/>
        </authorList>
    </citation>
    <scope>NUCLEOTIDE SEQUENCE</scope>
    <source>
        <strain evidence="3">CBS 314.62</strain>
    </source>
</reference>
<dbReference type="EMBL" id="JAULSO010000006">
    <property type="protein sequence ID" value="KAK3681691.1"/>
    <property type="molecule type" value="Genomic_DNA"/>
</dbReference>
<feature type="transmembrane region" description="Helical" evidence="2">
    <location>
        <begin position="14"/>
        <end position="39"/>
    </location>
</feature>
<keyword evidence="2" id="KW-0472">Membrane</keyword>
<dbReference type="AlphaFoldDB" id="A0AAE0WZY1"/>
<keyword evidence="2" id="KW-1133">Transmembrane helix</keyword>
<comment type="caution">
    <text evidence="3">The sequence shown here is derived from an EMBL/GenBank/DDBJ whole genome shotgun (WGS) entry which is preliminary data.</text>
</comment>
<gene>
    <name evidence="3" type="ORF">B0T22DRAFT_300077</name>
</gene>
<organism evidence="3 4">
    <name type="scientific">Podospora appendiculata</name>
    <dbReference type="NCBI Taxonomy" id="314037"/>
    <lineage>
        <taxon>Eukaryota</taxon>
        <taxon>Fungi</taxon>
        <taxon>Dikarya</taxon>
        <taxon>Ascomycota</taxon>
        <taxon>Pezizomycotina</taxon>
        <taxon>Sordariomycetes</taxon>
        <taxon>Sordariomycetidae</taxon>
        <taxon>Sordariales</taxon>
        <taxon>Podosporaceae</taxon>
        <taxon>Podospora</taxon>
    </lineage>
</organism>
<dbReference type="Proteomes" id="UP001270362">
    <property type="component" value="Unassembled WGS sequence"/>
</dbReference>
<proteinExistence type="predicted"/>